<dbReference type="Proteomes" id="UP000594263">
    <property type="component" value="Unplaced"/>
</dbReference>
<evidence type="ECO:0000313" key="3">
    <source>
        <dbReference type="Proteomes" id="UP000594263"/>
    </source>
</evidence>
<proteinExistence type="predicted"/>
<feature type="compositionally biased region" description="Basic and acidic residues" evidence="1">
    <location>
        <begin position="221"/>
        <end position="233"/>
    </location>
</feature>
<evidence type="ECO:0000313" key="2">
    <source>
        <dbReference type="EnsemblPlants" id="Kaladp0003s0091.1.v1.1"/>
    </source>
</evidence>
<feature type="region of interest" description="Disordered" evidence="1">
    <location>
        <begin position="1"/>
        <end position="20"/>
    </location>
</feature>
<feature type="compositionally biased region" description="Polar residues" evidence="1">
    <location>
        <begin position="171"/>
        <end position="184"/>
    </location>
</feature>
<feature type="compositionally biased region" description="Basic and acidic residues" evidence="1">
    <location>
        <begin position="78"/>
        <end position="87"/>
    </location>
</feature>
<dbReference type="EnsemblPlants" id="Kaladp0003s0091.1.v1.1">
    <property type="protein sequence ID" value="Kaladp0003s0091.1.v1.1"/>
    <property type="gene ID" value="Kaladp0003s0091.v1.1"/>
</dbReference>
<feature type="compositionally biased region" description="Basic and acidic residues" evidence="1">
    <location>
        <begin position="95"/>
        <end position="115"/>
    </location>
</feature>
<dbReference type="AlphaFoldDB" id="A0A7N0SVE7"/>
<feature type="compositionally biased region" description="Pro residues" evidence="1">
    <location>
        <begin position="1"/>
        <end position="11"/>
    </location>
</feature>
<keyword evidence="3" id="KW-1185">Reference proteome</keyword>
<protein>
    <submittedName>
        <fullName evidence="2">Uncharacterized protein</fullName>
    </submittedName>
</protein>
<sequence length="330" mass="37167">MSRCLPFPPPGYVRNSASGDALIESIKIEREKEKIKQERKEQKRREREERKKERKEKKREKENLKSIQSIEGTYKRKRDSDGFDKLSDNSWVNSKDVHMQKKKELEAEQNERSSLTEEFGQPILSESLSYSSDGTQSKTKKSKVELSPSDGNRGTQGKVIRFRLKRRETENAQPTNDVPSTSGRTGAPAPKIIDVPPLSDQSCGVAPVCVPLPALVTNDGSKEFNPRPMERKYPVSTPAAKSAERTQNPKSPYDALFSELLPRAIQCDSVEGTGNDDDQWLFLNKKQAARDRVSLKAYDGVSGQRNSSLLPCAHLLPEVDLYALPFTVLF</sequence>
<feature type="compositionally biased region" description="Polar residues" evidence="1">
    <location>
        <begin position="124"/>
        <end position="137"/>
    </location>
</feature>
<accession>A0A7N0SVE7</accession>
<dbReference type="OMA" id="CHKFDAT"/>
<reference evidence="2" key="1">
    <citation type="submission" date="2021-01" db="UniProtKB">
        <authorList>
            <consortium name="EnsemblPlants"/>
        </authorList>
    </citation>
    <scope>IDENTIFICATION</scope>
</reference>
<dbReference type="PANTHER" id="PTHR34660:SF7">
    <property type="entry name" value="DNA LIGASE-LIKE PROTEIN"/>
    <property type="match status" value="1"/>
</dbReference>
<dbReference type="PANTHER" id="PTHR34660">
    <property type="entry name" value="MYB-LIKE PROTEIN X"/>
    <property type="match status" value="1"/>
</dbReference>
<feature type="compositionally biased region" description="Basic and acidic residues" evidence="1">
    <location>
        <begin position="29"/>
        <end position="51"/>
    </location>
</feature>
<organism evidence="2 3">
    <name type="scientific">Kalanchoe fedtschenkoi</name>
    <name type="common">Lavender scallops</name>
    <name type="synonym">South American air plant</name>
    <dbReference type="NCBI Taxonomy" id="63787"/>
    <lineage>
        <taxon>Eukaryota</taxon>
        <taxon>Viridiplantae</taxon>
        <taxon>Streptophyta</taxon>
        <taxon>Embryophyta</taxon>
        <taxon>Tracheophyta</taxon>
        <taxon>Spermatophyta</taxon>
        <taxon>Magnoliopsida</taxon>
        <taxon>eudicotyledons</taxon>
        <taxon>Gunneridae</taxon>
        <taxon>Pentapetalae</taxon>
        <taxon>Saxifragales</taxon>
        <taxon>Crassulaceae</taxon>
        <taxon>Kalanchoe</taxon>
    </lineage>
</organism>
<feature type="region of interest" description="Disordered" evidence="1">
    <location>
        <begin position="221"/>
        <end position="251"/>
    </location>
</feature>
<evidence type="ECO:0000256" key="1">
    <source>
        <dbReference type="SAM" id="MobiDB-lite"/>
    </source>
</evidence>
<dbReference type="Gramene" id="Kaladp0003s0091.1.v1.1">
    <property type="protein sequence ID" value="Kaladp0003s0091.1.v1.1"/>
    <property type="gene ID" value="Kaladp0003s0091.v1.1"/>
</dbReference>
<feature type="region of interest" description="Disordered" evidence="1">
    <location>
        <begin position="29"/>
        <end position="195"/>
    </location>
</feature>
<name>A0A7N0SVE7_KALFE</name>